<reference evidence="1 2" key="1">
    <citation type="journal article" date="2016" name="BMC Genomics">
        <title>Comparative genomics reveals Cyclospora cayetanensis possesses coccidia-like metabolism and invasion components but unique surface antigens.</title>
        <authorList>
            <person name="Liu S."/>
            <person name="Wang L."/>
            <person name="Zheng H."/>
            <person name="Xu Z."/>
            <person name="Roellig D.M."/>
            <person name="Li N."/>
            <person name="Frace M.A."/>
            <person name="Tang K."/>
            <person name="Arrowood M.J."/>
            <person name="Moss D.M."/>
            <person name="Zhang L."/>
            <person name="Feng Y."/>
            <person name="Xiao L."/>
        </authorList>
    </citation>
    <scope>NUCLEOTIDE SEQUENCE [LARGE SCALE GENOMIC DNA]</scope>
    <source>
        <strain evidence="1 2">CHN_HEN01</strain>
    </source>
</reference>
<gene>
    <name evidence="1" type="ORF">cyc_08428</name>
</gene>
<name>A0A1D3DA84_9EIME</name>
<dbReference type="EMBL" id="JROU02000101">
    <property type="protein sequence ID" value="OEH80357.1"/>
    <property type="molecule type" value="Genomic_DNA"/>
</dbReference>
<proteinExistence type="predicted"/>
<comment type="caution">
    <text evidence="1">The sequence shown here is derived from an EMBL/GenBank/DDBJ whole genome shotgun (WGS) entry which is preliminary data.</text>
</comment>
<organism evidence="1 2">
    <name type="scientific">Cyclospora cayetanensis</name>
    <dbReference type="NCBI Taxonomy" id="88456"/>
    <lineage>
        <taxon>Eukaryota</taxon>
        <taxon>Sar</taxon>
        <taxon>Alveolata</taxon>
        <taxon>Apicomplexa</taxon>
        <taxon>Conoidasida</taxon>
        <taxon>Coccidia</taxon>
        <taxon>Eucoccidiorida</taxon>
        <taxon>Eimeriorina</taxon>
        <taxon>Eimeriidae</taxon>
        <taxon>Cyclospora</taxon>
    </lineage>
</organism>
<evidence type="ECO:0000313" key="2">
    <source>
        <dbReference type="Proteomes" id="UP000095192"/>
    </source>
</evidence>
<sequence length="96" mass="11245">MPQQELLSGRLPFLRCLRYPCTGHQSPMYFTKSLQHFYHHRVVRWPRLNGVKHYHVEDYLQRLRIDHLGECFGSGDRAGILPLSCTQFVSLGRYGA</sequence>
<evidence type="ECO:0000313" key="1">
    <source>
        <dbReference type="EMBL" id="OEH80357.1"/>
    </source>
</evidence>
<protein>
    <submittedName>
        <fullName evidence="1">Uncharacterized protein</fullName>
    </submittedName>
</protein>
<keyword evidence="2" id="KW-1185">Reference proteome</keyword>
<dbReference type="InParanoid" id="A0A1D3DA84"/>
<dbReference type="AlphaFoldDB" id="A0A1D3DA84"/>
<accession>A0A1D3DA84</accession>
<dbReference type="VEuPathDB" id="ToxoDB:cyc_08428"/>
<dbReference type="Proteomes" id="UP000095192">
    <property type="component" value="Unassembled WGS sequence"/>
</dbReference>